<keyword evidence="3" id="KW-1185">Reference proteome</keyword>
<dbReference type="Proteomes" id="UP000655420">
    <property type="component" value="Unassembled WGS sequence"/>
</dbReference>
<reference evidence="2" key="1">
    <citation type="submission" date="2020-12" db="EMBL/GenBank/DDBJ databases">
        <title>Bacterial taxonomy.</title>
        <authorList>
            <person name="Pan X."/>
        </authorList>
    </citation>
    <scope>NUCLEOTIDE SEQUENCE</scope>
    <source>
        <strain evidence="2">M0105</strain>
    </source>
</reference>
<proteinExistence type="predicted"/>
<feature type="domain" description="DUF2268" evidence="1">
    <location>
        <begin position="48"/>
        <end position="208"/>
    </location>
</feature>
<dbReference type="EMBL" id="JAEHHL010000007">
    <property type="protein sequence ID" value="MBK0399951.1"/>
    <property type="molecule type" value="Genomic_DNA"/>
</dbReference>
<dbReference type="AlphaFoldDB" id="A0A8J7M7X4"/>
<dbReference type="InterPro" id="IPR018728">
    <property type="entry name" value="DUF2268"/>
</dbReference>
<gene>
    <name evidence="2" type="ORF">H0I76_12185</name>
</gene>
<dbReference type="Pfam" id="PF10026">
    <property type="entry name" value="DUF2268"/>
    <property type="match status" value="1"/>
</dbReference>
<protein>
    <recommendedName>
        <fullName evidence="1">DUF2268 domain-containing protein</fullName>
    </recommendedName>
</protein>
<organism evidence="2 3">
    <name type="scientific">Thermohalobaculum xanthum</name>
    <dbReference type="NCBI Taxonomy" id="2753746"/>
    <lineage>
        <taxon>Bacteria</taxon>
        <taxon>Pseudomonadati</taxon>
        <taxon>Pseudomonadota</taxon>
        <taxon>Alphaproteobacteria</taxon>
        <taxon>Rhodobacterales</taxon>
        <taxon>Paracoccaceae</taxon>
        <taxon>Thermohalobaculum</taxon>
    </lineage>
</organism>
<comment type="caution">
    <text evidence="2">The sequence shown here is derived from an EMBL/GenBank/DDBJ whole genome shotgun (WGS) entry which is preliminary data.</text>
</comment>
<sequence length="221" mass="24286">MTWHLHFLNARGQLDRWRPAVEEGVEKVRRRCARVVEALPAADFVVRAEPGGAIPEIGHVGQSPAPGVIFLTLDPTNPALVTHMGAAFERMVAHEVHHALRWEGPGYGDSLGEALVSEGLAGQFVRLLFQSPPEPWERSTPNAALREAAGRARTQWDATDYGHARWFYGRGELGRWTGYALGYRLVGLWLSERPGRSAADAAHEPAASFRPLLDRLAALGC</sequence>
<name>A0A8J7M7X4_9RHOB</name>
<evidence type="ECO:0000313" key="3">
    <source>
        <dbReference type="Proteomes" id="UP000655420"/>
    </source>
</evidence>
<evidence type="ECO:0000259" key="1">
    <source>
        <dbReference type="Pfam" id="PF10026"/>
    </source>
</evidence>
<accession>A0A8J7M7X4</accession>
<evidence type="ECO:0000313" key="2">
    <source>
        <dbReference type="EMBL" id="MBK0399951.1"/>
    </source>
</evidence>
<dbReference type="RefSeq" id="WP_200610170.1">
    <property type="nucleotide sequence ID" value="NZ_JAEHHL010000007.1"/>
</dbReference>